<keyword evidence="3" id="KW-1185">Reference proteome</keyword>
<reference evidence="2" key="1">
    <citation type="submission" date="2020-03" db="EMBL/GenBank/DDBJ databases">
        <title>Spirochaetal bacteria isolated from arthropods constitute a novel genus Entomospira genus novum within the order Spirochaetales.</title>
        <authorList>
            <person name="Grana-Miraglia L."/>
            <person name="Sikutova S."/>
            <person name="Fingerle V."/>
            <person name="Sing A."/>
            <person name="Castillo-Ramirez S."/>
            <person name="Margos G."/>
            <person name="Rudolf I."/>
        </authorList>
    </citation>
    <scope>NUCLEOTIDE SEQUENCE</scope>
    <source>
        <strain evidence="2">BR149</strain>
    </source>
</reference>
<dbReference type="Proteomes" id="UP000778951">
    <property type="component" value="Unassembled WGS sequence"/>
</dbReference>
<gene>
    <name evidence="2" type="ORF">HCT48_00975</name>
</gene>
<dbReference type="RefSeq" id="WP_167694911.1">
    <property type="nucleotide sequence ID" value="NZ_CP118181.1"/>
</dbReference>
<protein>
    <recommendedName>
        <fullName evidence="4">Alginate export domain-containing protein</fullName>
    </recommendedName>
</protein>
<accession>A0A968GE02</accession>
<feature type="chain" id="PRO_5037179077" description="Alginate export domain-containing protein" evidence="1">
    <location>
        <begin position="21"/>
        <end position="498"/>
    </location>
</feature>
<sequence length="498" mass="56087">MKKVLLLLAGFMAVSTMVFAQEEEGENTDAQEQSEAQSESRFINEMTFSGEMRFSTQMNMDGTSYVHVDQSELNFNYKFTKYTGVNMQLQLGKFGGEWSGGFWNAEDPNLEDKVTSSNSHGYTDILGELGMDDHVGLKFTIGLITDNSNYLADKHALGFGFMSGDDIQTDVVKDKWNIRWDVPIYALSDTFPLKIWMIHDADFSRSNNDFSTILNIESEGMTLMDGALAIDWNIYYAYIGSAQWGIDGGRDTGNVDADGNPILEGGWLRDPDGNPEGWYGVGRKLEQHTVGGSGGVSYNLNDDMRIGFAFAADFGMYTHGKEYFGEGVQWHGASLNDTATALGVAYLNRFGFTTGLRYTWTDMIRFNIGYGQKLQMKPVDSASEATFTERHALAMRFDLLMFSKFFEVYGGMSVDLRKNESVEQYFGHSLQGYERFGFDMGMKFVGISNMELLLGYFVGNKYNGGIDDTNHWDNRFPHANGESGSFGNHMYIRTKFWW</sequence>
<evidence type="ECO:0000313" key="2">
    <source>
        <dbReference type="EMBL" id="NIZ68793.1"/>
    </source>
</evidence>
<keyword evidence="1" id="KW-0732">Signal</keyword>
<name>A0A968GE02_9SPIO</name>
<dbReference type="AlphaFoldDB" id="A0A968GE02"/>
<proteinExistence type="predicted"/>
<feature type="signal peptide" evidence="1">
    <location>
        <begin position="1"/>
        <end position="20"/>
    </location>
</feature>
<dbReference type="EMBL" id="JAATLM010000001">
    <property type="protein sequence ID" value="NIZ68793.1"/>
    <property type="molecule type" value="Genomic_DNA"/>
</dbReference>
<evidence type="ECO:0000256" key="1">
    <source>
        <dbReference type="SAM" id="SignalP"/>
    </source>
</evidence>
<evidence type="ECO:0008006" key="4">
    <source>
        <dbReference type="Google" id="ProtNLM"/>
    </source>
</evidence>
<comment type="caution">
    <text evidence="2">The sequence shown here is derived from an EMBL/GenBank/DDBJ whole genome shotgun (WGS) entry which is preliminary data.</text>
</comment>
<evidence type="ECO:0000313" key="3">
    <source>
        <dbReference type="Proteomes" id="UP000778951"/>
    </source>
</evidence>
<organism evidence="2 3">
    <name type="scientific">Entomospira culicis</name>
    <dbReference type="NCBI Taxonomy" id="2719989"/>
    <lineage>
        <taxon>Bacteria</taxon>
        <taxon>Pseudomonadati</taxon>
        <taxon>Spirochaetota</taxon>
        <taxon>Spirochaetia</taxon>
        <taxon>Spirochaetales</taxon>
        <taxon>Spirochaetaceae</taxon>
        <taxon>Entomospira</taxon>
    </lineage>
</organism>